<proteinExistence type="predicted"/>
<dbReference type="InParanoid" id="A0A3M0BW55"/>
<keyword evidence="4" id="KW-0449">Lipoprotein</keyword>
<dbReference type="InterPro" id="IPR029046">
    <property type="entry name" value="LolA/LolB/LppX"/>
</dbReference>
<evidence type="ECO:0000256" key="2">
    <source>
        <dbReference type="SAM" id="MobiDB-lite"/>
    </source>
</evidence>
<reference evidence="4 5" key="1">
    <citation type="submission" date="2018-10" db="EMBL/GenBank/DDBJ databases">
        <title>Genomic Encyclopedia of Archaeal and Bacterial Type Strains, Phase II (KMG-II): from individual species to whole genera.</title>
        <authorList>
            <person name="Goeker M."/>
        </authorList>
    </citation>
    <scope>NUCLEOTIDE SEQUENCE [LARGE SCALE GENOMIC DNA]</scope>
    <source>
        <strain evidence="4 5">DSM 25217</strain>
    </source>
</reference>
<dbReference type="PANTHER" id="PTHR35869:SF1">
    <property type="entry name" value="OUTER-MEMBRANE LIPOPROTEIN CARRIER PROTEIN"/>
    <property type="match status" value="1"/>
</dbReference>
<dbReference type="SUPFAM" id="SSF89392">
    <property type="entry name" value="Prokaryotic lipoproteins and lipoprotein localization factors"/>
    <property type="match status" value="1"/>
</dbReference>
<dbReference type="Pfam" id="PF03548">
    <property type="entry name" value="LolA"/>
    <property type="match status" value="1"/>
</dbReference>
<dbReference type="PANTHER" id="PTHR35869">
    <property type="entry name" value="OUTER-MEMBRANE LIPOPROTEIN CARRIER PROTEIN"/>
    <property type="match status" value="1"/>
</dbReference>
<evidence type="ECO:0000313" key="5">
    <source>
        <dbReference type="Proteomes" id="UP000271227"/>
    </source>
</evidence>
<dbReference type="RefSeq" id="WP_147453614.1">
    <property type="nucleotide sequence ID" value="NZ_REFR01000015.1"/>
</dbReference>
<dbReference type="Proteomes" id="UP000271227">
    <property type="component" value="Unassembled WGS sequence"/>
</dbReference>
<sequence length="262" mass="28423">MIPIRTALMTALLCLGAAPAGLAQNTPQNIQNAQDTETLAQSAPQSPPAGDQADTGRQDALPPLDTVDVAMDARLDALTRVREHLSGVETLTADFTQQAPDGTRSTGRLYMERPGKVRFDYTDETPFLIVADGQVLSFIDYEVGQVTRWPIADTPLRLVLDRQPDLAALGASIEVAPGGIDSLIALSAADPDRPELGRITLYFRRDEAAPGGLALDSWVVRDAQDGLTIVDLDNARRNDGPLTASLWQFEDPRGLARRRRTR</sequence>
<feature type="signal peptide" evidence="3">
    <location>
        <begin position="1"/>
        <end position="23"/>
    </location>
</feature>
<accession>A0A3M0BW55</accession>
<comment type="caution">
    <text evidence="4">The sequence shown here is derived from an EMBL/GenBank/DDBJ whole genome shotgun (WGS) entry which is preliminary data.</text>
</comment>
<feature type="region of interest" description="Disordered" evidence="2">
    <location>
        <begin position="34"/>
        <end position="62"/>
    </location>
</feature>
<name>A0A3M0BW55_9PROT</name>
<protein>
    <submittedName>
        <fullName evidence="4">Outer membrane lipoprotein-sorting protein</fullName>
    </submittedName>
</protein>
<keyword evidence="5" id="KW-1185">Reference proteome</keyword>
<organism evidence="4 5">
    <name type="scientific">Eilatimonas milleporae</name>
    <dbReference type="NCBI Taxonomy" id="911205"/>
    <lineage>
        <taxon>Bacteria</taxon>
        <taxon>Pseudomonadati</taxon>
        <taxon>Pseudomonadota</taxon>
        <taxon>Alphaproteobacteria</taxon>
        <taxon>Kordiimonadales</taxon>
        <taxon>Kordiimonadaceae</taxon>
        <taxon>Eilatimonas</taxon>
    </lineage>
</organism>
<dbReference type="CDD" id="cd16325">
    <property type="entry name" value="LolA"/>
    <property type="match status" value="1"/>
</dbReference>
<dbReference type="Gene3D" id="2.50.20.10">
    <property type="entry name" value="Lipoprotein localisation LolA/LolB/LppX"/>
    <property type="match status" value="1"/>
</dbReference>
<feature type="chain" id="PRO_5017992826" evidence="3">
    <location>
        <begin position="24"/>
        <end position="262"/>
    </location>
</feature>
<evidence type="ECO:0000256" key="3">
    <source>
        <dbReference type="SAM" id="SignalP"/>
    </source>
</evidence>
<feature type="compositionally biased region" description="Polar residues" evidence="2">
    <location>
        <begin position="34"/>
        <end position="44"/>
    </location>
</feature>
<keyword evidence="1 3" id="KW-0732">Signal</keyword>
<dbReference type="InterPro" id="IPR004564">
    <property type="entry name" value="OM_lipoprot_carrier_LolA-like"/>
</dbReference>
<evidence type="ECO:0000313" key="4">
    <source>
        <dbReference type="EMBL" id="RMB01821.1"/>
    </source>
</evidence>
<dbReference type="OrthoDB" id="9800501at2"/>
<evidence type="ECO:0000256" key="1">
    <source>
        <dbReference type="ARBA" id="ARBA00022729"/>
    </source>
</evidence>
<dbReference type="EMBL" id="REFR01000015">
    <property type="protein sequence ID" value="RMB01821.1"/>
    <property type="molecule type" value="Genomic_DNA"/>
</dbReference>
<gene>
    <name evidence="4" type="ORF">BXY39_3328</name>
</gene>
<dbReference type="AlphaFoldDB" id="A0A3M0BW55"/>